<reference evidence="2 3" key="1">
    <citation type="journal article" date="2015" name="Genome Announc.">
        <title>Expanding the biotechnology potential of lactobacilli through comparative genomics of 213 strains and associated genera.</title>
        <authorList>
            <person name="Sun Z."/>
            <person name="Harris H.M."/>
            <person name="McCann A."/>
            <person name="Guo C."/>
            <person name="Argimon S."/>
            <person name="Zhang W."/>
            <person name="Yang X."/>
            <person name="Jeffery I.B."/>
            <person name="Cooney J.C."/>
            <person name="Kagawa T.F."/>
            <person name="Liu W."/>
            <person name="Song Y."/>
            <person name="Salvetti E."/>
            <person name="Wrobel A."/>
            <person name="Rasinkangas P."/>
            <person name="Parkhill J."/>
            <person name="Rea M.C."/>
            <person name="O'Sullivan O."/>
            <person name="Ritari J."/>
            <person name="Douillard F.P."/>
            <person name="Paul Ross R."/>
            <person name="Yang R."/>
            <person name="Briner A.E."/>
            <person name="Felis G.E."/>
            <person name="de Vos W.M."/>
            <person name="Barrangou R."/>
            <person name="Klaenhammer T.R."/>
            <person name="Caufield P.W."/>
            <person name="Cui Y."/>
            <person name="Zhang H."/>
            <person name="O'Toole P.W."/>
        </authorList>
    </citation>
    <scope>NUCLEOTIDE SEQUENCE [LARGE SCALE GENOMIC DNA]</scope>
    <source>
        <strain evidence="2 3">DSM 19904</strain>
    </source>
</reference>
<evidence type="ECO:0000259" key="1">
    <source>
        <dbReference type="Pfam" id="PF13349"/>
    </source>
</evidence>
<dbReference type="OrthoDB" id="2321102at2"/>
<keyword evidence="3" id="KW-1185">Reference proteome</keyword>
<proteinExistence type="predicted"/>
<evidence type="ECO:0000313" key="3">
    <source>
        <dbReference type="Proteomes" id="UP000051581"/>
    </source>
</evidence>
<name>A0A0R1L405_9LACO</name>
<dbReference type="PATRIC" id="fig|1423808.3.peg.757"/>
<protein>
    <recommendedName>
        <fullName evidence="1">DUF4097 domain-containing protein</fullName>
    </recommendedName>
</protein>
<dbReference type="Pfam" id="PF13349">
    <property type="entry name" value="DUF4097"/>
    <property type="match status" value="1"/>
</dbReference>
<organism evidence="2 3">
    <name type="scientific">Lentilactobacillus sunkii DSM 19904</name>
    <dbReference type="NCBI Taxonomy" id="1423808"/>
    <lineage>
        <taxon>Bacteria</taxon>
        <taxon>Bacillati</taxon>
        <taxon>Bacillota</taxon>
        <taxon>Bacilli</taxon>
        <taxon>Lactobacillales</taxon>
        <taxon>Lactobacillaceae</taxon>
        <taxon>Lentilactobacillus</taxon>
    </lineage>
</organism>
<comment type="caution">
    <text evidence="2">The sequence shown here is derived from an EMBL/GenBank/DDBJ whole genome shotgun (WGS) entry which is preliminary data.</text>
</comment>
<gene>
    <name evidence="2" type="ORF">FD17_GL000752</name>
</gene>
<dbReference type="AlphaFoldDB" id="A0A0R1L405"/>
<feature type="domain" description="DUF4097" evidence="1">
    <location>
        <begin position="59"/>
        <end position="312"/>
    </location>
</feature>
<dbReference type="EMBL" id="AZEA01000015">
    <property type="protein sequence ID" value="KRK87812.1"/>
    <property type="molecule type" value="Genomic_DNA"/>
</dbReference>
<sequence>MKKSMIIGLSLTILGGIMFALAIGHTGFKTIVWDNGFKVEDEHARATKMVSKDLKGSVNQIDFRTESAVDIQSGDVKQPTISYPKFNTVKQHGRTLTITGEQQHRTRIIGFSIESYNNGGGRIIITIPKKHHLDGISGRNYNGISIKNLNVNNVKLMGEADISLENVKSRSGLTLKNTDDTSMKNVTAPGITQTSDGGDLTYQNADFSDGATTISTDGGDVSFASTKLKDTMINSDGGDITLNHNNVTGSIIATTDGGDIDAIIPNRKKVQVNASVDGGDVSMFGHDNHSWQMSKQNLALYRLSSDGGDVTVR</sequence>
<dbReference type="RefSeq" id="WP_057825730.1">
    <property type="nucleotide sequence ID" value="NZ_AZEA01000015.1"/>
</dbReference>
<dbReference type="Proteomes" id="UP000051581">
    <property type="component" value="Unassembled WGS sequence"/>
</dbReference>
<evidence type="ECO:0000313" key="2">
    <source>
        <dbReference type="EMBL" id="KRK87812.1"/>
    </source>
</evidence>
<dbReference type="InterPro" id="IPR025164">
    <property type="entry name" value="Toastrack_DUF4097"/>
</dbReference>
<accession>A0A0R1L405</accession>